<feature type="non-terminal residue" evidence="2">
    <location>
        <position position="1"/>
    </location>
</feature>
<name>A0A0A9W194_LYGHE</name>
<protein>
    <submittedName>
        <fullName evidence="2">OTU domain-containing protein 1</fullName>
    </submittedName>
</protein>
<dbReference type="AlphaFoldDB" id="A0A0A9W194"/>
<accession>A0A0A9W194</accession>
<reference evidence="2" key="2">
    <citation type="submission" date="2014-07" db="EMBL/GenBank/DDBJ databases">
        <authorList>
            <person name="Hull J."/>
        </authorList>
    </citation>
    <scope>NUCLEOTIDE SEQUENCE</scope>
</reference>
<feature type="non-terminal residue" evidence="2">
    <location>
        <position position="121"/>
    </location>
</feature>
<sequence length="121" mass="13797">DKPIEKLECIGHVQKRMGTPLRKLKIRLGKEKLSDGKTIGGKKRLSEPAITRITTYYGLAILRDNQDVKSMKQAIWAIWLHLISTDKKPEHNFCTKGEDSWCKYQIAQSGKKKPTSTANIF</sequence>
<evidence type="ECO:0000313" key="2">
    <source>
        <dbReference type="EMBL" id="JAF98609.1"/>
    </source>
</evidence>
<organism evidence="2">
    <name type="scientific">Lygus hesperus</name>
    <name type="common">Western plant bug</name>
    <dbReference type="NCBI Taxonomy" id="30085"/>
    <lineage>
        <taxon>Eukaryota</taxon>
        <taxon>Metazoa</taxon>
        <taxon>Ecdysozoa</taxon>
        <taxon>Arthropoda</taxon>
        <taxon>Hexapoda</taxon>
        <taxon>Insecta</taxon>
        <taxon>Pterygota</taxon>
        <taxon>Neoptera</taxon>
        <taxon>Paraneoptera</taxon>
        <taxon>Hemiptera</taxon>
        <taxon>Heteroptera</taxon>
        <taxon>Panheteroptera</taxon>
        <taxon>Cimicomorpha</taxon>
        <taxon>Miridae</taxon>
        <taxon>Mirini</taxon>
        <taxon>Lygus</taxon>
    </lineage>
</organism>
<reference evidence="2" key="1">
    <citation type="journal article" date="2014" name="PLoS ONE">
        <title>Transcriptome-Based Identification of ABC Transporters in the Western Tarnished Plant Bug Lygus hesperus.</title>
        <authorList>
            <person name="Hull J.J."/>
            <person name="Chaney K."/>
            <person name="Geib S.M."/>
            <person name="Fabrick J.A."/>
            <person name="Brent C.S."/>
            <person name="Walsh D."/>
            <person name="Lavine L.C."/>
        </authorList>
    </citation>
    <scope>NUCLEOTIDE SEQUENCE</scope>
</reference>
<proteinExistence type="predicted"/>
<gene>
    <name evidence="2" type="primary">OTUD1_3</name>
    <name evidence="2" type="ORF">CM83_104773</name>
</gene>
<dbReference type="Pfam" id="PF20700">
    <property type="entry name" value="Mutator"/>
    <property type="match status" value="1"/>
</dbReference>
<dbReference type="EMBL" id="GBHO01044994">
    <property type="protein sequence ID" value="JAF98609.1"/>
    <property type="molecule type" value="Transcribed_RNA"/>
</dbReference>
<feature type="domain" description="Mutator-like transposase" evidence="1">
    <location>
        <begin position="4"/>
        <end position="102"/>
    </location>
</feature>
<evidence type="ECO:0000259" key="1">
    <source>
        <dbReference type="Pfam" id="PF20700"/>
    </source>
</evidence>
<dbReference type="InterPro" id="IPR049012">
    <property type="entry name" value="Mutator_transp_dom"/>
</dbReference>